<dbReference type="RefSeq" id="WP_045099939.1">
    <property type="nucleotide sequence ID" value="NZ_CP020614.1"/>
</dbReference>
<evidence type="ECO:0000313" key="6">
    <source>
        <dbReference type="Proteomes" id="UP000032414"/>
    </source>
</evidence>
<name>A0A098GGY3_LEGMI</name>
<dbReference type="SUPFAM" id="SSF56601">
    <property type="entry name" value="beta-lactamase/transpeptidase-like"/>
    <property type="match status" value="1"/>
</dbReference>
<feature type="signal peptide" evidence="3">
    <location>
        <begin position="1"/>
        <end position="21"/>
    </location>
</feature>
<evidence type="ECO:0000256" key="2">
    <source>
        <dbReference type="ARBA" id="ARBA00022801"/>
    </source>
</evidence>
<dbReference type="EMBL" id="LN614830">
    <property type="protein sequence ID" value="CEG61748.1"/>
    <property type="molecule type" value="Genomic_DNA"/>
</dbReference>
<protein>
    <submittedName>
        <fullName evidence="5">D-alanyl-D-alanine carboxypeptidase / D-alanyl-D-alanine-endopeptidase (Penicillin-binding protein 4)</fullName>
    </submittedName>
    <submittedName>
        <fullName evidence="4">Putative D-alanyl-meso-diaminopimelate endopeptidase</fullName>
        <ecNumber evidence="4">3.4.-.-</ecNumber>
    </submittedName>
</protein>
<dbReference type="GO" id="GO:0006508">
    <property type="term" value="P:proteolysis"/>
    <property type="evidence" value="ECO:0007669"/>
    <property type="project" value="InterPro"/>
</dbReference>
<sequence>MRTYLLAFTLFVSCFSIASFAEETVEATFLDTKIQDVLSDIKEDINIGIYVQDAKTGKVLFKKNVNRYFMPASNQKLFTAFAALHSLGPDFTYRTQLFLDYTKIRKGVLRDNLYLQFSGDPVFTVEQLESLINSLAEVGILRIKGKIIIDDTAFDQMGMSPGTSWDDQDFCWGSPISALIINHNCVKATLIPAPEPGQLAKLELPNYPQSMHFINQVMTSPASTKNCRVKVKRSDETTYVMSGCLSASASPYPVEMAISNPRDNVKLLLKHFLEKNHIGVTGEVEFKNFETPAKPFARQDSPPLKNLVATMLKESDNTIADALFKTMGANYAHEAGSFANGNSAVRDILAQSVQLNFPKTTLIDGAGSSRYNFLTPAQIVTLLQKIFLSPGASDFISSLAISGVDGTLKDRMNDSVALGKVHAKTGSETAVTSLSGYLETNKKQTLIFSIMINGFVDPAAKYKALEDKLCKVMIES</sequence>
<evidence type="ECO:0000256" key="3">
    <source>
        <dbReference type="SAM" id="SignalP"/>
    </source>
</evidence>
<comment type="similarity">
    <text evidence="1">Belongs to the peptidase S13 family.</text>
</comment>
<dbReference type="Gene3D" id="3.40.710.10">
    <property type="entry name" value="DD-peptidase/beta-lactamase superfamily"/>
    <property type="match status" value="2"/>
</dbReference>
<dbReference type="KEGG" id="tmc:LMI_2484"/>
<evidence type="ECO:0000313" key="7">
    <source>
        <dbReference type="Proteomes" id="UP000182998"/>
    </source>
</evidence>
<reference evidence="4" key="2">
    <citation type="submission" date="2014-09" db="EMBL/GenBank/DDBJ databases">
        <authorList>
            <person name="GOMEZ-VALERO Laura"/>
        </authorList>
    </citation>
    <scope>NUCLEOTIDE SEQUENCE</scope>
    <source>
        <strain evidence="4">ATCC33218</strain>
    </source>
</reference>
<keyword evidence="7" id="KW-1185">Reference proteome</keyword>
<dbReference type="PRINTS" id="PR00922">
    <property type="entry name" value="DADACBPTASE3"/>
</dbReference>
<accession>A0A098GGY3</accession>
<evidence type="ECO:0000313" key="4">
    <source>
        <dbReference type="EMBL" id="CEG61748.1"/>
    </source>
</evidence>
<dbReference type="PATRIC" id="fig|451.8.peg.2773"/>
<reference evidence="6" key="1">
    <citation type="submission" date="2014-09" db="EMBL/GenBank/DDBJ databases">
        <authorList>
            <person name="Gomez-Valero L."/>
        </authorList>
    </citation>
    <scope>NUCLEOTIDE SEQUENCE [LARGE SCALE GENOMIC DNA]</scope>
    <source>
        <strain evidence="6">ATCC33218</strain>
    </source>
</reference>
<gene>
    <name evidence="4" type="ORF">LMI_2484</name>
    <name evidence="5" type="ORF">SAMN02982997_01124</name>
</gene>
<feature type="chain" id="PRO_5009750794" evidence="3">
    <location>
        <begin position="22"/>
        <end position="476"/>
    </location>
</feature>
<dbReference type="Pfam" id="PF02113">
    <property type="entry name" value="Peptidase_S13"/>
    <property type="match status" value="1"/>
</dbReference>
<keyword evidence="2 4" id="KW-0378">Hydrolase</keyword>
<dbReference type="AlphaFoldDB" id="A0A098GGY3"/>
<organism evidence="4 6">
    <name type="scientific">Legionella micdadei</name>
    <name type="common">Tatlockia micdadei</name>
    <dbReference type="NCBI Taxonomy" id="451"/>
    <lineage>
        <taxon>Bacteria</taxon>
        <taxon>Pseudomonadati</taxon>
        <taxon>Pseudomonadota</taxon>
        <taxon>Gammaproteobacteria</taxon>
        <taxon>Legionellales</taxon>
        <taxon>Legionellaceae</taxon>
        <taxon>Legionella</taxon>
    </lineage>
</organism>
<reference evidence="5 7" key="3">
    <citation type="submission" date="2016-10" db="EMBL/GenBank/DDBJ databases">
        <authorList>
            <person name="Varghese N."/>
            <person name="Submissions S."/>
        </authorList>
    </citation>
    <scope>NUCLEOTIDE SEQUENCE [LARGE SCALE GENOMIC DNA]</scope>
    <source>
        <strain evidence="5 7">ATCC 33218</strain>
    </source>
</reference>
<dbReference type="Gene3D" id="3.50.80.20">
    <property type="entry name" value="D-Ala-D-Ala carboxypeptidase C, peptidase S13"/>
    <property type="match status" value="1"/>
</dbReference>
<dbReference type="NCBIfam" id="TIGR00666">
    <property type="entry name" value="PBP4"/>
    <property type="match status" value="1"/>
</dbReference>
<evidence type="ECO:0000313" key="5">
    <source>
        <dbReference type="EMBL" id="SCY22318.1"/>
    </source>
</evidence>
<dbReference type="STRING" id="451.B6N58_03775"/>
<dbReference type="PANTHER" id="PTHR30023:SF0">
    <property type="entry name" value="PENICILLIN-SENSITIVE CARBOXYPEPTIDASE A"/>
    <property type="match status" value="1"/>
</dbReference>
<dbReference type="InterPro" id="IPR000667">
    <property type="entry name" value="Peptidase_S13"/>
</dbReference>
<proteinExistence type="inferred from homology"/>
<dbReference type="Proteomes" id="UP000032414">
    <property type="component" value="Chromosome I"/>
</dbReference>
<dbReference type="MEROPS" id="S13.001"/>
<dbReference type="EMBL" id="FMVN01000005">
    <property type="protein sequence ID" value="SCY22318.1"/>
    <property type="molecule type" value="Genomic_DNA"/>
</dbReference>
<dbReference type="GO" id="GO:0000270">
    <property type="term" value="P:peptidoglycan metabolic process"/>
    <property type="evidence" value="ECO:0007669"/>
    <property type="project" value="TreeGrafter"/>
</dbReference>
<dbReference type="Proteomes" id="UP000182998">
    <property type="component" value="Unassembled WGS sequence"/>
</dbReference>
<keyword evidence="3" id="KW-0732">Signal</keyword>
<keyword evidence="5" id="KW-0645">Protease</keyword>
<evidence type="ECO:0000256" key="1">
    <source>
        <dbReference type="ARBA" id="ARBA00006096"/>
    </source>
</evidence>
<keyword evidence="5" id="KW-0121">Carboxypeptidase</keyword>
<dbReference type="InterPro" id="IPR012338">
    <property type="entry name" value="Beta-lactam/transpept-like"/>
</dbReference>
<dbReference type="GO" id="GO:0004185">
    <property type="term" value="F:serine-type carboxypeptidase activity"/>
    <property type="evidence" value="ECO:0007669"/>
    <property type="project" value="InterPro"/>
</dbReference>
<dbReference type="EC" id="3.4.-.-" evidence="4"/>
<dbReference type="HOGENOM" id="CLU_017692_1_1_6"/>
<dbReference type="PANTHER" id="PTHR30023">
    <property type="entry name" value="D-ALANYL-D-ALANINE CARBOXYPEPTIDASE"/>
    <property type="match status" value="1"/>
</dbReference>